<evidence type="ECO:0000313" key="1">
    <source>
        <dbReference type="EMBL" id="TGD72593.1"/>
    </source>
</evidence>
<keyword evidence="2" id="KW-1185">Reference proteome</keyword>
<dbReference type="AlphaFoldDB" id="A0A4Z0LYY4"/>
<keyword evidence="1" id="KW-0378">Hydrolase</keyword>
<sequence>MPRPLNQFSYSLEHGELLQSLASQRRLLIIQDLDGVCMGLVRDPRQRSMDPRYIEACKQMAGRFYVLTNGEHIGSRGVNSIVESVFAASEPGRARELGLYLPGLAAGGVQFQDCFGRISHPGVSDREMAFLAEVPAILHQRLGEILAAPPFALPAADIEHLLAVAVLDNAVSPTLNIGVLHSHFAAAPARYREVQDTAAALMDELLALAQQRGLGESFFVHLAPNLGSDANGRERLKPATSSDMGTTDFQFMLRGAIKEVGVLVLLNDYYYIQTGEYPLGEGFNARNAPHSREALLALAEGAFDPALMPSLVGVGDTLTSNPQSDNGSVSYSRGGSDRGFLTLVQALGQRMGSDSAVLFVDSSGGELDRPGVHPPPAADAVSVSLDALASITDPGDPLHLNAIFPGGHQQYAAFFIALAQRCAANAD</sequence>
<dbReference type="EC" id="3.1.3.69" evidence="1"/>
<dbReference type="OrthoDB" id="445107at2"/>
<dbReference type="InterPro" id="IPR012765">
    <property type="entry name" value="GGPPase"/>
</dbReference>
<gene>
    <name evidence="1" type="primary">stpA</name>
    <name evidence="1" type="ORF">E4634_13795</name>
</gene>
<comment type="caution">
    <text evidence="1">The sequence shown here is derived from an EMBL/GenBank/DDBJ whole genome shotgun (WGS) entry which is preliminary data.</text>
</comment>
<dbReference type="GO" id="GO:0050530">
    <property type="term" value="F:glucosylglycerol 3-phosphatase activity"/>
    <property type="evidence" value="ECO:0007669"/>
    <property type="project" value="UniProtKB-EC"/>
</dbReference>
<dbReference type="RefSeq" id="WP_135444855.1">
    <property type="nucleotide sequence ID" value="NZ_SRLE01000009.1"/>
</dbReference>
<organism evidence="1 2">
    <name type="scientific">Mangrovimicrobium sediminis</name>
    <dbReference type="NCBI Taxonomy" id="2562682"/>
    <lineage>
        <taxon>Bacteria</taxon>
        <taxon>Pseudomonadati</taxon>
        <taxon>Pseudomonadota</taxon>
        <taxon>Gammaproteobacteria</taxon>
        <taxon>Cellvibrionales</taxon>
        <taxon>Halieaceae</taxon>
        <taxon>Mangrovimicrobium</taxon>
    </lineage>
</organism>
<name>A0A4Z0LYY4_9GAMM</name>
<dbReference type="NCBIfam" id="TIGR02399">
    <property type="entry name" value="salt_tol_Pase"/>
    <property type="match status" value="1"/>
</dbReference>
<dbReference type="Proteomes" id="UP000298050">
    <property type="component" value="Unassembled WGS sequence"/>
</dbReference>
<dbReference type="Pfam" id="PF09506">
    <property type="entry name" value="Salt_tol_Pase"/>
    <property type="match status" value="1"/>
</dbReference>
<protein>
    <submittedName>
        <fullName evidence="1">Glucosylglycerol 3-phosphatase</fullName>
        <ecNumber evidence="1">3.1.3.69</ecNumber>
    </submittedName>
</protein>
<proteinExistence type="predicted"/>
<reference evidence="1 2" key="1">
    <citation type="submission" date="2019-04" db="EMBL/GenBank/DDBJ databases">
        <title>Taxonomy of novel Haliea sp. from mangrove soil of West Coast of India.</title>
        <authorList>
            <person name="Verma A."/>
            <person name="Kumar P."/>
            <person name="Krishnamurthi S."/>
        </authorList>
    </citation>
    <scope>NUCLEOTIDE SEQUENCE [LARGE SCALE GENOMIC DNA]</scope>
    <source>
        <strain evidence="1 2">SAOS-164</strain>
    </source>
</reference>
<dbReference type="EMBL" id="SRLE01000009">
    <property type="protein sequence ID" value="TGD72593.1"/>
    <property type="molecule type" value="Genomic_DNA"/>
</dbReference>
<evidence type="ECO:0000313" key="2">
    <source>
        <dbReference type="Proteomes" id="UP000298050"/>
    </source>
</evidence>
<accession>A0A4Z0LYY4</accession>